<accession>A0A8S1NAU1</accession>
<keyword evidence="1" id="KW-0812">Transmembrane</keyword>
<feature type="transmembrane region" description="Helical" evidence="1">
    <location>
        <begin position="966"/>
        <end position="986"/>
    </location>
</feature>
<dbReference type="PANTHER" id="PTHR31600">
    <property type="entry name" value="TINY MACROCYSTS PROTEIN B-RELATED"/>
    <property type="match status" value="1"/>
</dbReference>
<feature type="transmembrane region" description="Helical" evidence="1">
    <location>
        <begin position="193"/>
        <end position="211"/>
    </location>
</feature>
<sequence length="1552" mass="182063">MIIQEFTRQPSKLFYFIASFLNELLVLKCGLLIQKNDYKIESLFEKFLVHLIQPYKYFIQEQLEIQYSIVTFILLQLIILFWGYLVIVPGNKEKKTYIQLITKYESSSNLQFLLMYFWKSFFVMLSEFLGLMIIEGCFVILFDQRIDNLFCVISSIVMLLEILIILMLQEVFMNQSLHYIPKQLNQIIQPTPLVFISKLIKIIILCLFQSSIANKQIIVLVILILNGLLELYMLLILTIKLDRYLVRQNVLMQCLIICVSAQQIINEYVNYSLQFLWIIISILFYQAISMYYLNYDILKNSQHQNNSNNIFNQLLQNQKKLYYYQGITEKRNSEYRLINKIFISYHQKTCVKQPCYCKNEEMVMIKFENIMIKELIKELRILIQQSQQQSSLFYIQYIQLLIQNGKYFEALNATQKVLNSFNRRVQQFKKQVQLIKGQISLQHKILFKLLQQQILIAIKFLIQSKSSGTAKHQIIKQALLSLQQKIDSEKILQEQFNLILKAKIDFLEEISKKSNQEGYFLSLQAVKIIQQIEELKKRLVNNFQIVPTHNNQSLLLFFQIEILNDLINSQTVNTINTQLDDQEQIINANIVYQEFVNQYTHATFILKDQDNIELIQDGINKSIRIGQNKYTSFEEMVPSSLISVHKYFMKGFFQSGKNKYYLNISQSFLQISQGIFTPVEICLDISFDLSMNQLLSTVFIRLISNNTLIHYFLLDNHYKIKEISQLLYQKILEYPINQKMIFLDQSIFNFIPALTEKDFLHDRTLGLYQINFPVNSNKSFTTHSKSSQRSTEVFQGVISIQLRKINQNNLYYILELTDLKSDKKGIYDSVQVICQPQIDVDEKEIINIPFDICSQPEASNANQVNIQQLTSRLDSQRPLLFTSLGECLDAQIDNIKDSQSQISNNIENSVNSKKKKSNSDEVLKQFDDQGSQISSVAAVRRSAYFKQFLIVNQLIFSKVFPINIKIFNLMYFLYILGGIVNLGMLLQQVQNLQNYQDLLALLSIKYDIYEPIESFLNTRYTIVNLNQALATQVINQSLYNELILFPRSNLVKGYDDLKDNIFDVISRKEFQSFLKDKYFDSVWYVTTNQGIEKNITFRSGILALLNYQYEFKLAYTVKVLQTDGPYFYYSYKNYVPLFKIFTQLNLNILDQLTNSLSYQSDQLTIISAPFNVFLGIISIFYFIYLIRQRKLKNKLLSLLYQQDNEIIAYEVQRLKQLQNLINSNYNSIYQYVLDVQNFDDNLKNQEVEFFKLINKKGNRTTSGLRKNRQIKIYSFFQISMLLVNIIVLQLLYFLTISSLDTYLQRCQNTGKIYESLSNTGVDVLIIYAQREVLYRATLIPYITVQDIQDLKDQINTSLESIKKFSGQLLQINQKDYLLDDSSIELFNQIDSQSLCNYLPKQYQNVSTTICPYVLQGVLTQGLISTLNLMYNSIHSEKQVNNFTNRTITQVPIREMEGATFTAKIIKELVIKLYSSIYSYTKEIQSNYQIIYICAILIQLFFGFSIINRISTYEMQQMNDLRKVVYLLPQSTLLFDDSFQRLIKIIIKQGQLV</sequence>
<evidence type="ECO:0000256" key="1">
    <source>
        <dbReference type="SAM" id="Phobius"/>
    </source>
</evidence>
<comment type="caution">
    <text evidence="2">The sequence shown here is derived from an EMBL/GenBank/DDBJ whole genome shotgun (WGS) entry which is preliminary data.</text>
</comment>
<dbReference type="OrthoDB" id="306122at2759"/>
<feature type="transmembrane region" description="Helical" evidence="1">
    <location>
        <begin position="65"/>
        <end position="87"/>
    </location>
</feature>
<feature type="transmembrane region" description="Helical" evidence="1">
    <location>
        <begin position="148"/>
        <end position="172"/>
    </location>
</feature>
<evidence type="ECO:0000313" key="2">
    <source>
        <dbReference type="EMBL" id="CAD8086115.1"/>
    </source>
</evidence>
<evidence type="ECO:0000313" key="3">
    <source>
        <dbReference type="Proteomes" id="UP000692954"/>
    </source>
</evidence>
<organism evidence="2 3">
    <name type="scientific">Paramecium sonneborni</name>
    <dbReference type="NCBI Taxonomy" id="65129"/>
    <lineage>
        <taxon>Eukaryota</taxon>
        <taxon>Sar</taxon>
        <taxon>Alveolata</taxon>
        <taxon>Ciliophora</taxon>
        <taxon>Intramacronucleata</taxon>
        <taxon>Oligohymenophorea</taxon>
        <taxon>Peniculida</taxon>
        <taxon>Parameciidae</taxon>
        <taxon>Paramecium</taxon>
    </lineage>
</organism>
<dbReference type="Proteomes" id="UP000692954">
    <property type="component" value="Unassembled WGS sequence"/>
</dbReference>
<feature type="transmembrane region" description="Helical" evidence="1">
    <location>
        <begin position="1163"/>
        <end position="1186"/>
    </location>
</feature>
<name>A0A8S1NAU1_9CILI</name>
<reference evidence="2" key="1">
    <citation type="submission" date="2021-01" db="EMBL/GenBank/DDBJ databases">
        <authorList>
            <consortium name="Genoscope - CEA"/>
            <person name="William W."/>
        </authorList>
    </citation>
    <scope>NUCLEOTIDE SEQUENCE</scope>
</reference>
<gene>
    <name evidence="2" type="ORF">PSON_ATCC_30995.1.T0490200</name>
</gene>
<evidence type="ECO:0008006" key="4">
    <source>
        <dbReference type="Google" id="ProtNLM"/>
    </source>
</evidence>
<keyword evidence="1" id="KW-0472">Membrane</keyword>
<dbReference type="PANTHER" id="PTHR31600:SF2">
    <property type="entry name" value="GAMETE ENRICHED GENE 10 PROTEIN-RELATED"/>
    <property type="match status" value="1"/>
</dbReference>
<dbReference type="EMBL" id="CAJJDN010000049">
    <property type="protein sequence ID" value="CAD8086115.1"/>
    <property type="molecule type" value="Genomic_DNA"/>
</dbReference>
<keyword evidence="3" id="KW-1185">Reference proteome</keyword>
<dbReference type="InterPro" id="IPR052994">
    <property type="entry name" value="Tiny_macrocysts_regulators"/>
</dbReference>
<feature type="transmembrane region" description="Helical" evidence="1">
    <location>
        <begin position="217"/>
        <end position="237"/>
    </location>
</feature>
<protein>
    <recommendedName>
        <fullName evidence="4">Transmembrane protein</fullName>
    </recommendedName>
</protein>
<proteinExistence type="predicted"/>
<keyword evidence="1" id="KW-1133">Transmembrane helix</keyword>
<feature type="transmembrane region" description="Helical" evidence="1">
    <location>
        <begin position="1272"/>
        <end position="1294"/>
    </location>
</feature>
<feature type="transmembrane region" description="Helical" evidence="1">
    <location>
        <begin position="121"/>
        <end position="142"/>
    </location>
</feature>
<feature type="transmembrane region" description="Helical" evidence="1">
    <location>
        <begin position="1489"/>
        <end position="1507"/>
    </location>
</feature>
<feature type="transmembrane region" description="Helical" evidence="1">
    <location>
        <begin position="271"/>
        <end position="293"/>
    </location>
</feature>